<accession>A0A8H6NMB9</accession>
<reference evidence="1" key="1">
    <citation type="journal article" date="2020" name="Phytopathology">
        <title>Genome Sequence Resources of Colletotrichum truncatum, C. plurivorum, C. musicola, and C. sojae: Four Species Pathogenic to Soybean (Glycine max).</title>
        <authorList>
            <person name="Rogerio F."/>
            <person name="Boufleur T.R."/>
            <person name="Ciampi-Guillardi M."/>
            <person name="Sukno S.A."/>
            <person name="Thon M.R."/>
            <person name="Massola Junior N.S."/>
            <person name="Baroncelli R."/>
        </authorList>
    </citation>
    <scope>NUCLEOTIDE SEQUENCE</scope>
    <source>
        <strain evidence="1">LFN0074</strain>
    </source>
</reference>
<protein>
    <submittedName>
        <fullName evidence="1">Uncharacterized protein</fullName>
    </submittedName>
</protein>
<evidence type="ECO:0000313" key="2">
    <source>
        <dbReference type="Proteomes" id="UP000639643"/>
    </source>
</evidence>
<dbReference type="Proteomes" id="UP000639643">
    <property type="component" value="Unassembled WGS sequence"/>
</dbReference>
<comment type="caution">
    <text evidence="1">The sequence shown here is derived from an EMBL/GenBank/DDBJ whole genome shotgun (WGS) entry which is preliminary data.</text>
</comment>
<dbReference type="EMBL" id="WIGM01000139">
    <property type="protein sequence ID" value="KAF6837706.1"/>
    <property type="molecule type" value="Genomic_DNA"/>
</dbReference>
<keyword evidence="2" id="KW-1185">Reference proteome</keyword>
<organism evidence="1 2">
    <name type="scientific">Colletotrichum musicola</name>
    <dbReference type="NCBI Taxonomy" id="2175873"/>
    <lineage>
        <taxon>Eukaryota</taxon>
        <taxon>Fungi</taxon>
        <taxon>Dikarya</taxon>
        <taxon>Ascomycota</taxon>
        <taxon>Pezizomycotina</taxon>
        <taxon>Sordariomycetes</taxon>
        <taxon>Hypocreomycetidae</taxon>
        <taxon>Glomerellales</taxon>
        <taxon>Glomerellaceae</taxon>
        <taxon>Colletotrichum</taxon>
        <taxon>Colletotrichum orchidearum species complex</taxon>
    </lineage>
</organism>
<evidence type="ECO:0000313" key="1">
    <source>
        <dbReference type="EMBL" id="KAF6837706.1"/>
    </source>
</evidence>
<gene>
    <name evidence="1" type="ORF">CMUS01_04922</name>
</gene>
<name>A0A8H6NMB9_9PEZI</name>
<proteinExistence type="predicted"/>
<sequence length="71" mass="8213">MGTCSKFADANFTVILRPSTRYHGPSPRDMGLWSVRMMYLWIHPEVEVLSPGRRLFLRDSCMCELQPKAKP</sequence>
<dbReference type="AlphaFoldDB" id="A0A8H6NMB9"/>